<dbReference type="SUPFAM" id="SSF51735">
    <property type="entry name" value="NAD(P)-binding Rossmann-fold domains"/>
    <property type="match status" value="1"/>
</dbReference>
<keyword evidence="2" id="KW-0560">Oxidoreductase</keyword>
<accession>A0A933NYE0</accession>
<dbReference type="InterPro" id="IPR002347">
    <property type="entry name" value="SDR_fam"/>
</dbReference>
<reference evidence="3" key="1">
    <citation type="submission" date="2020-07" db="EMBL/GenBank/DDBJ databases">
        <title>Huge and variable diversity of episymbiotic CPR bacteria and DPANN archaea in groundwater ecosystems.</title>
        <authorList>
            <person name="He C.Y."/>
            <person name="Keren R."/>
            <person name="Whittaker M."/>
            <person name="Farag I.F."/>
            <person name="Doudna J."/>
            <person name="Cate J.H.D."/>
            <person name="Banfield J.F."/>
        </authorList>
    </citation>
    <scope>NUCLEOTIDE SEQUENCE</scope>
    <source>
        <strain evidence="3">NC_groundwater_1586_Pr3_B-0.1um_66_15</strain>
    </source>
</reference>
<evidence type="ECO:0000256" key="2">
    <source>
        <dbReference type="ARBA" id="ARBA00023002"/>
    </source>
</evidence>
<gene>
    <name evidence="3" type="ORF">HY834_07645</name>
</gene>
<evidence type="ECO:0000313" key="3">
    <source>
        <dbReference type="EMBL" id="MBI4921608.1"/>
    </source>
</evidence>
<dbReference type="GO" id="GO:0016616">
    <property type="term" value="F:oxidoreductase activity, acting on the CH-OH group of donors, NAD or NADP as acceptor"/>
    <property type="evidence" value="ECO:0007669"/>
    <property type="project" value="TreeGrafter"/>
</dbReference>
<dbReference type="CDD" id="cd05233">
    <property type="entry name" value="SDR_c"/>
    <property type="match status" value="1"/>
</dbReference>
<organism evidence="3 4">
    <name type="scientific">Devosia nanyangense</name>
    <dbReference type="NCBI Taxonomy" id="1228055"/>
    <lineage>
        <taxon>Bacteria</taxon>
        <taxon>Pseudomonadati</taxon>
        <taxon>Pseudomonadota</taxon>
        <taxon>Alphaproteobacteria</taxon>
        <taxon>Hyphomicrobiales</taxon>
        <taxon>Devosiaceae</taxon>
        <taxon>Devosia</taxon>
    </lineage>
</organism>
<dbReference type="PANTHER" id="PTHR42760">
    <property type="entry name" value="SHORT-CHAIN DEHYDROGENASES/REDUCTASES FAMILY MEMBER"/>
    <property type="match status" value="1"/>
</dbReference>
<dbReference type="AlphaFoldDB" id="A0A933NYE0"/>
<dbReference type="NCBIfam" id="NF005559">
    <property type="entry name" value="PRK07231.1"/>
    <property type="match status" value="1"/>
</dbReference>
<evidence type="ECO:0000256" key="1">
    <source>
        <dbReference type="ARBA" id="ARBA00006484"/>
    </source>
</evidence>
<dbReference type="Proteomes" id="UP000782610">
    <property type="component" value="Unassembled WGS sequence"/>
</dbReference>
<dbReference type="PANTHER" id="PTHR42760:SF133">
    <property type="entry name" value="3-OXOACYL-[ACYL-CARRIER-PROTEIN] REDUCTASE"/>
    <property type="match status" value="1"/>
</dbReference>
<proteinExistence type="inferred from homology"/>
<dbReference type="NCBIfam" id="NF005893">
    <property type="entry name" value="PRK07856.1"/>
    <property type="match status" value="1"/>
</dbReference>
<sequence>MPTPLPQTSFRLDGQVAIVTGGTRGIGFAIATALLGAGCEVVVCGRNAPAALPAAGGRTAVFMACDVRRHEAVNALVDAVGQRFGHIDILVNNAGGSPPADAATASPRFSESIVALNLLAPIHMSQAVSRWMTQQPAGGAIVNIASVSATRPSPGTAVYGAAKAGLLGLTRSLAAEWGPAIRVNAIVVGLVETESEAQPYGSVEARNAIAASLPAKRLGHPSDVANAVIYLASPMATYVSGATLEVHGGGEKPIFLDLVERYSRS</sequence>
<comment type="similarity">
    <text evidence="1">Belongs to the short-chain dehydrogenases/reductases (SDR) family.</text>
</comment>
<dbReference type="InterPro" id="IPR020904">
    <property type="entry name" value="Sc_DH/Rdtase_CS"/>
</dbReference>
<dbReference type="PROSITE" id="PS00061">
    <property type="entry name" value="ADH_SHORT"/>
    <property type="match status" value="1"/>
</dbReference>
<comment type="caution">
    <text evidence="3">The sequence shown here is derived from an EMBL/GenBank/DDBJ whole genome shotgun (WGS) entry which is preliminary data.</text>
</comment>
<dbReference type="PRINTS" id="PR00080">
    <property type="entry name" value="SDRFAMILY"/>
</dbReference>
<dbReference type="InterPro" id="IPR036291">
    <property type="entry name" value="NAD(P)-bd_dom_sf"/>
</dbReference>
<name>A0A933NYE0_9HYPH</name>
<dbReference type="FunFam" id="3.40.50.720:FF:000084">
    <property type="entry name" value="Short-chain dehydrogenase reductase"/>
    <property type="match status" value="1"/>
</dbReference>
<dbReference type="EMBL" id="JACRAF010000022">
    <property type="protein sequence ID" value="MBI4921608.1"/>
    <property type="molecule type" value="Genomic_DNA"/>
</dbReference>
<dbReference type="Pfam" id="PF13561">
    <property type="entry name" value="adh_short_C2"/>
    <property type="match status" value="1"/>
</dbReference>
<evidence type="ECO:0000313" key="4">
    <source>
        <dbReference type="Proteomes" id="UP000782610"/>
    </source>
</evidence>
<dbReference type="Gene3D" id="3.40.50.720">
    <property type="entry name" value="NAD(P)-binding Rossmann-like Domain"/>
    <property type="match status" value="1"/>
</dbReference>
<protein>
    <submittedName>
        <fullName evidence="3">SDR family oxidoreductase</fullName>
    </submittedName>
</protein>
<dbReference type="PRINTS" id="PR00081">
    <property type="entry name" value="GDHRDH"/>
</dbReference>